<reference evidence="1" key="1">
    <citation type="submission" date="2020-05" db="EMBL/GenBank/DDBJ databases">
        <title>Large-scale comparative analyses of tick genomes elucidate their genetic diversity and vector capacities.</title>
        <authorList>
            <person name="Jia N."/>
            <person name="Wang J."/>
            <person name="Shi W."/>
            <person name="Du L."/>
            <person name="Sun Y."/>
            <person name="Zhan W."/>
            <person name="Jiang J."/>
            <person name="Wang Q."/>
            <person name="Zhang B."/>
            <person name="Ji P."/>
            <person name="Sakyi L.B."/>
            <person name="Cui X."/>
            <person name="Yuan T."/>
            <person name="Jiang B."/>
            <person name="Yang W."/>
            <person name="Lam T.T.-Y."/>
            <person name="Chang Q."/>
            <person name="Ding S."/>
            <person name="Wang X."/>
            <person name="Zhu J."/>
            <person name="Ruan X."/>
            <person name="Zhao L."/>
            <person name="Wei J."/>
            <person name="Que T."/>
            <person name="Du C."/>
            <person name="Cheng J."/>
            <person name="Dai P."/>
            <person name="Han X."/>
            <person name="Huang E."/>
            <person name="Gao Y."/>
            <person name="Liu J."/>
            <person name="Shao H."/>
            <person name="Ye R."/>
            <person name="Li L."/>
            <person name="Wei W."/>
            <person name="Wang X."/>
            <person name="Wang C."/>
            <person name="Yang T."/>
            <person name="Huo Q."/>
            <person name="Li W."/>
            <person name="Guo W."/>
            <person name="Chen H."/>
            <person name="Zhou L."/>
            <person name="Ni X."/>
            <person name="Tian J."/>
            <person name="Zhou Y."/>
            <person name="Sheng Y."/>
            <person name="Liu T."/>
            <person name="Pan Y."/>
            <person name="Xia L."/>
            <person name="Li J."/>
            <person name="Zhao F."/>
            <person name="Cao W."/>
        </authorList>
    </citation>
    <scope>NUCLEOTIDE SEQUENCE</scope>
    <source>
        <strain evidence="1">Hyas-2018</strain>
    </source>
</reference>
<gene>
    <name evidence="1" type="ORF">HPB50_013855</name>
</gene>
<accession>A0ACB7RP98</accession>
<sequence>MPSAKCAVNDCRNYLLHTTGISYHLLPAREDIKRRWEEALGRPLPPYARICSAHFKKADYTPSPACRKRIRRRLKSTAVPSVKCGKWTKIAHEIFRVPSVDITAIIDGLGANVEVGKPSCASYLAPCTCASRQRAGTSEVVTQTQDDLKDMIANVSMLNKPYDEHSYASRWCSPTYAHARPSLLMAGGLATPADTEMLGPTKAAAVSDNSQPWCVHGTTGFCEPRDARPMVDYRLCDWSSTLS</sequence>
<organism evidence="1 2">
    <name type="scientific">Hyalomma asiaticum</name>
    <name type="common">Tick</name>
    <dbReference type="NCBI Taxonomy" id="266040"/>
    <lineage>
        <taxon>Eukaryota</taxon>
        <taxon>Metazoa</taxon>
        <taxon>Ecdysozoa</taxon>
        <taxon>Arthropoda</taxon>
        <taxon>Chelicerata</taxon>
        <taxon>Arachnida</taxon>
        <taxon>Acari</taxon>
        <taxon>Parasitiformes</taxon>
        <taxon>Ixodida</taxon>
        <taxon>Ixodoidea</taxon>
        <taxon>Ixodidae</taxon>
        <taxon>Hyalomminae</taxon>
        <taxon>Hyalomma</taxon>
    </lineage>
</organism>
<comment type="caution">
    <text evidence="1">The sequence shown here is derived from an EMBL/GenBank/DDBJ whole genome shotgun (WGS) entry which is preliminary data.</text>
</comment>
<dbReference type="EMBL" id="CM023488">
    <property type="protein sequence ID" value="KAH6924210.1"/>
    <property type="molecule type" value="Genomic_DNA"/>
</dbReference>
<dbReference type="Proteomes" id="UP000821845">
    <property type="component" value="Chromosome 8"/>
</dbReference>
<keyword evidence="2" id="KW-1185">Reference proteome</keyword>
<name>A0ACB7RP98_HYAAI</name>
<evidence type="ECO:0000313" key="1">
    <source>
        <dbReference type="EMBL" id="KAH6924210.1"/>
    </source>
</evidence>
<protein>
    <submittedName>
        <fullName evidence="1">Uncharacterized protein</fullName>
    </submittedName>
</protein>
<proteinExistence type="predicted"/>
<evidence type="ECO:0000313" key="2">
    <source>
        <dbReference type="Proteomes" id="UP000821845"/>
    </source>
</evidence>